<dbReference type="SUPFAM" id="SSF51126">
    <property type="entry name" value="Pectin lyase-like"/>
    <property type="match status" value="3"/>
</dbReference>
<feature type="signal peptide" evidence="2">
    <location>
        <begin position="1"/>
        <end position="21"/>
    </location>
</feature>
<dbReference type="Gene3D" id="2.160.20.10">
    <property type="entry name" value="Single-stranded right-handed beta-helix, Pectin lyase-like"/>
    <property type="match status" value="4"/>
</dbReference>
<feature type="domain" description="Periplasmic copper-binding protein NosD beta helix" evidence="3">
    <location>
        <begin position="479"/>
        <end position="629"/>
    </location>
</feature>
<name>L8GHL4_ACACF</name>
<dbReference type="InterPro" id="IPR007742">
    <property type="entry name" value="NosD_dom"/>
</dbReference>
<accession>L8GHL4</accession>
<dbReference type="AlphaFoldDB" id="L8GHL4"/>
<dbReference type="RefSeq" id="XP_004333679.1">
    <property type="nucleotide sequence ID" value="XM_004333631.1"/>
</dbReference>
<dbReference type="Proteomes" id="UP000011083">
    <property type="component" value="Unassembled WGS sequence"/>
</dbReference>
<protein>
    <recommendedName>
        <fullName evidence="3">Periplasmic copper-binding protein NosD beta helix domain-containing protein</fullName>
    </recommendedName>
</protein>
<sequence length="637" mass="67281">MMIRFPCILVALLGFLCLASAMDFQATDSASLARAIASANKLTGAHTIMIGDGRSNVLIHLDSDLPAITRSGTNVGVGIEAVLKEGSSITHNFVYGSQDSGIILRSPVSGCPARVLVASNHIGMSPVLLADGNKGHGIFSSVPVTLFNNTIGGSGRWGIMLSREPDACPTTCHIYGNQVGASRSLNKWWLKNMEGGLRARNMRIETQGPHGEQQRTCNPPRNVFDSNAVGVSIEAEAKSCLVESNQITAGDVGIRVAGHPDVDAEHRIQNNQISNCGRQGVLIDTPAKMTIDSNSIGTNVGVGIEAVLKEGSSITHNFVHGSQDSGIILRSPVSGCPARVLVASNHIGMSPVLLADGNKGHGIFSSVPVTLFNNTIGGSGRWGIMLSREPDACPTTCHIYGNQVGASRSLNKWWLKNVEGGLRAHNMRIETQGPHGEQQLNIFANNGGDRGLFIEGARDHVITNNWVGWDGANLLAGHPGQGIMLANTDGVLVSNNIVVAGGDGIYVDNVPNATIRNNKLGVTATMLSNDNTVNGCGIKVNAPVWNATYVTLIADNAISWSKDSSISVTGGGAHSITGNTLVEPTGLANKEHVLGIKLEYVDNVMVSDNVMDARHVDIYTNYARGVLLRSNSAPVTR</sequence>
<proteinExistence type="predicted"/>
<dbReference type="SMART" id="SM00710">
    <property type="entry name" value="PbH1"/>
    <property type="match status" value="8"/>
</dbReference>
<dbReference type="VEuPathDB" id="AmoebaDB:ACA1_260300"/>
<evidence type="ECO:0000256" key="2">
    <source>
        <dbReference type="SAM" id="SignalP"/>
    </source>
</evidence>
<dbReference type="InterPro" id="IPR011050">
    <property type="entry name" value="Pectin_lyase_fold/virulence"/>
</dbReference>
<evidence type="ECO:0000256" key="1">
    <source>
        <dbReference type="ARBA" id="ARBA00022737"/>
    </source>
</evidence>
<organism evidence="4 5">
    <name type="scientific">Acanthamoeba castellanii (strain ATCC 30010 / Neff)</name>
    <dbReference type="NCBI Taxonomy" id="1257118"/>
    <lineage>
        <taxon>Eukaryota</taxon>
        <taxon>Amoebozoa</taxon>
        <taxon>Discosea</taxon>
        <taxon>Longamoebia</taxon>
        <taxon>Centramoebida</taxon>
        <taxon>Acanthamoebidae</taxon>
        <taxon>Acanthamoeba</taxon>
    </lineage>
</organism>
<evidence type="ECO:0000313" key="4">
    <source>
        <dbReference type="EMBL" id="ELR11666.1"/>
    </source>
</evidence>
<dbReference type="GeneID" id="14911985"/>
<dbReference type="PANTHER" id="PTHR22990:SF15">
    <property type="entry name" value="F-BOX ONLY PROTEIN 10"/>
    <property type="match status" value="1"/>
</dbReference>
<dbReference type="EMBL" id="KB008148">
    <property type="protein sequence ID" value="ELR11666.1"/>
    <property type="molecule type" value="Genomic_DNA"/>
</dbReference>
<reference evidence="4 5" key="1">
    <citation type="journal article" date="2013" name="Genome Biol.">
        <title>Genome of Acanthamoeba castellanii highlights extensive lateral gene transfer and early evolution of tyrosine kinase signaling.</title>
        <authorList>
            <person name="Clarke M."/>
            <person name="Lohan A.J."/>
            <person name="Liu B."/>
            <person name="Lagkouvardos I."/>
            <person name="Roy S."/>
            <person name="Zafar N."/>
            <person name="Bertelli C."/>
            <person name="Schilde C."/>
            <person name="Kianianmomeni A."/>
            <person name="Burglin T.R."/>
            <person name="Frech C."/>
            <person name="Turcotte B."/>
            <person name="Kopec K.O."/>
            <person name="Synnott J.M."/>
            <person name="Choo C."/>
            <person name="Paponov I."/>
            <person name="Finkler A."/>
            <person name="Soon Heng Tan C."/>
            <person name="Hutchins A.P."/>
            <person name="Weinmeier T."/>
            <person name="Rattei T."/>
            <person name="Chu J.S."/>
            <person name="Gimenez G."/>
            <person name="Irimia M."/>
            <person name="Rigden D.J."/>
            <person name="Fitzpatrick D.A."/>
            <person name="Lorenzo-Morales J."/>
            <person name="Bateman A."/>
            <person name="Chiu C.H."/>
            <person name="Tang P."/>
            <person name="Hegemann P."/>
            <person name="Fromm H."/>
            <person name="Raoult D."/>
            <person name="Greub G."/>
            <person name="Miranda-Saavedra D."/>
            <person name="Chen N."/>
            <person name="Nash P."/>
            <person name="Ginger M.L."/>
            <person name="Horn M."/>
            <person name="Schaap P."/>
            <person name="Caler L."/>
            <person name="Loftus B."/>
        </authorList>
    </citation>
    <scope>NUCLEOTIDE SEQUENCE [LARGE SCALE GENOMIC DNA]</scope>
    <source>
        <strain evidence="4 5">Neff</strain>
    </source>
</reference>
<keyword evidence="5" id="KW-1185">Reference proteome</keyword>
<dbReference type="PANTHER" id="PTHR22990">
    <property type="entry name" value="F-BOX ONLY PROTEIN"/>
    <property type="match status" value="1"/>
</dbReference>
<evidence type="ECO:0000259" key="3">
    <source>
        <dbReference type="Pfam" id="PF05048"/>
    </source>
</evidence>
<dbReference type="KEGG" id="acan:ACA1_260300"/>
<dbReference type="InterPro" id="IPR012334">
    <property type="entry name" value="Pectin_lyas_fold"/>
</dbReference>
<dbReference type="InterPro" id="IPR051550">
    <property type="entry name" value="SCF-Subunits/Alg-Epimerases"/>
</dbReference>
<gene>
    <name evidence="4" type="ORF">ACA1_260300</name>
</gene>
<feature type="domain" description="Periplasmic copper-binding protein NosD beta helix" evidence="3">
    <location>
        <begin position="221"/>
        <end position="328"/>
    </location>
</feature>
<evidence type="ECO:0000313" key="5">
    <source>
        <dbReference type="Proteomes" id="UP000011083"/>
    </source>
</evidence>
<keyword evidence="1" id="KW-0677">Repeat</keyword>
<feature type="chain" id="PRO_5003989758" description="Periplasmic copper-binding protein NosD beta helix domain-containing protein" evidence="2">
    <location>
        <begin position="22"/>
        <end position="637"/>
    </location>
</feature>
<keyword evidence="2" id="KW-0732">Signal</keyword>
<dbReference type="InterPro" id="IPR006626">
    <property type="entry name" value="PbH1"/>
</dbReference>
<dbReference type="Pfam" id="PF05048">
    <property type="entry name" value="NosD"/>
    <property type="match status" value="2"/>
</dbReference>